<evidence type="ECO:0000313" key="3">
    <source>
        <dbReference type="EMBL" id="OGK01398.1"/>
    </source>
</evidence>
<reference evidence="3 4" key="1">
    <citation type="journal article" date="2016" name="Nat. Commun.">
        <title>Thousands of microbial genomes shed light on interconnected biogeochemical processes in an aquifer system.</title>
        <authorList>
            <person name="Anantharaman K."/>
            <person name="Brown C.T."/>
            <person name="Hug L.A."/>
            <person name="Sharon I."/>
            <person name="Castelle C.J."/>
            <person name="Probst A.J."/>
            <person name="Thomas B.C."/>
            <person name="Singh A."/>
            <person name="Wilkins M.J."/>
            <person name="Karaoz U."/>
            <person name="Brodie E.L."/>
            <person name="Williams K.H."/>
            <person name="Hubbard S.S."/>
            <person name="Banfield J.F."/>
        </authorList>
    </citation>
    <scope>NUCLEOTIDE SEQUENCE [LARGE SCALE GENOMIC DNA]</scope>
</reference>
<feature type="domain" description="DNA polymerase III alpha subunit finger" evidence="2">
    <location>
        <begin position="4"/>
        <end position="144"/>
    </location>
</feature>
<evidence type="ECO:0000259" key="1">
    <source>
        <dbReference type="Pfam" id="PF14579"/>
    </source>
</evidence>
<comment type="caution">
    <text evidence="3">The sequence shown here is derived from an EMBL/GenBank/DDBJ whole genome shotgun (WGS) entry which is preliminary data.</text>
</comment>
<dbReference type="Pfam" id="PF14579">
    <property type="entry name" value="HHH_6"/>
    <property type="match status" value="1"/>
</dbReference>
<dbReference type="CDD" id="cd04485">
    <property type="entry name" value="DnaE_OBF"/>
    <property type="match status" value="1"/>
</dbReference>
<organism evidence="3 4">
    <name type="scientific">Candidatus Raymondbacteria bacterium RIFOXYD12_FULL_49_13</name>
    <dbReference type="NCBI Taxonomy" id="1817890"/>
    <lineage>
        <taxon>Bacteria</taxon>
        <taxon>Raymondiibacteriota</taxon>
    </lineage>
</organism>
<dbReference type="InterPro" id="IPR029460">
    <property type="entry name" value="DNAPol_HHH"/>
</dbReference>
<dbReference type="GO" id="GO:0008408">
    <property type="term" value="F:3'-5' exonuclease activity"/>
    <property type="evidence" value="ECO:0007669"/>
    <property type="project" value="InterPro"/>
</dbReference>
<dbReference type="GO" id="GO:0006260">
    <property type="term" value="P:DNA replication"/>
    <property type="evidence" value="ECO:0007669"/>
    <property type="project" value="InterPro"/>
</dbReference>
<dbReference type="InterPro" id="IPR004805">
    <property type="entry name" value="DnaE2/DnaE/PolC"/>
</dbReference>
<dbReference type="Gene3D" id="1.10.150.870">
    <property type="match status" value="1"/>
</dbReference>
<proteinExistence type="predicted"/>
<evidence type="ECO:0000259" key="2">
    <source>
        <dbReference type="Pfam" id="PF17657"/>
    </source>
</evidence>
<dbReference type="PANTHER" id="PTHR32294">
    <property type="entry name" value="DNA POLYMERASE III SUBUNIT ALPHA"/>
    <property type="match status" value="1"/>
</dbReference>
<dbReference type="Pfam" id="PF17657">
    <property type="entry name" value="DNA_pol3_finger"/>
    <property type="match status" value="1"/>
</dbReference>
<accession>A0A1F7F485</accession>
<dbReference type="InterPro" id="IPR040982">
    <property type="entry name" value="DNA_pol3_finger"/>
</dbReference>
<dbReference type="EMBL" id="MFYX01000126">
    <property type="protein sequence ID" value="OGK01398.1"/>
    <property type="molecule type" value="Genomic_DNA"/>
</dbReference>
<protein>
    <recommendedName>
        <fullName evidence="5">DNA polymerase helix-hairpin-helix motif domain-containing protein</fullName>
    </recommendedName>
</protein>
<sequence>MRTNPAVCRLIANGLTRGIFYIESPAQIKLNRKAMAGTFEEIGITSSAVRPAGAASTKTFVERHRKLKQGVVDWEYLHPSLRPLLSETHDCLIYQEDVIKVCHEVAGLNFKQADRVRKIMNSMHYGKPHDYDAVACEFLNGCAEHSGLTQTQAMELWERVCSFSGFSFCKSHSLSYAQLSFKCAYLKAHFPAQFLAAVVSNNHGFYATSVYLNEARCFGIRIQQLDINKSDASYVGRGQFMIPGLMHIKGLGHATIHQCVEERATQGRYANLIDFLLRTRAGLKETEILIKTGCFDGFNMNHPELLSLLHAEYGKIRRDSSGLFDYAQNFRDEFHPGLADYSFTQRCLNELEILGFMLSGNILSILDLHPASKTAVPAADICRYAGRRVKLLGWPITARPHHIPDRGEMKFITVEDNSGCADIVLWPEAYTKYAHVTHGPGPYEIFGRVKEEWDTYSVFVEKMSAVTWSPVQIDFERAAGRLRDSYRSFAREPIVRPTVVAA</sequence>
<dbReference type="AlphaFoldDB" id="A0A1F7F485"/>
<evidence type="ECO:0000313" key="4">
    <source>
        <dbReference type="Proteomes" id="UP000179243"/>
    </source>
</evidence>
<evidence type="ECO:0008006" key="5">
    <source>
        <dbReference type="Google" id="ProtNLM"/>
    </source>
</evidence>
<feature type="domain" description="DNA polymerase helix-hairpin-helix motif" evidence="1">
    <location>
        <begin position="219"/>
        <end position="302"/>
    </location>
</feature>
<name>A0A1F7F485_UNCRA</name>
<dbReference type="Proteomes" id="UP000179243">
    <property type="component" value="Unassembled WGS sequence"/>
</dbReference>
<gene>
    <name evidence="3" type="ORF">A2519_14910</name>
</gene>